<dbReference type="CDD" id="cd03416">
    <property type="entry name" value="CbiX_SirB_N"/>
    <property type="match status" value="1"/>
</dbReference>
<dbReference type="PANTHER" id="PTHR33542:SF3">
    <property type="entry name" value="SIROHYDROCHLORIN FERROCHELATASE, CHLOROPLASTIC"/>
    <property type="match status" value="1"/>
</dbReference>
<proteinExistence type="predicted"/>
<dbReference type="PANTHER" id="PTHR33542">
    <property type="entry name" value="SIROHYDROCHLORIN FERROCHELATASE, CHLOROPLASTIC"/>
    <property type="match status" value="1"/>
</dbReference>
<dbReference type="STRING" id="690567.2641"/>
<protein>
    <submittedName>
        <fullName evidence="3">Cobalamin (Vitamin B12) biosynthesis CbiX</fullName>
    </submittedName>
</protein>
<evidence type="ECO:0000256" key="1">
    <source>
        <dbReference type="ARBA" id="ARBA00022723"/>
    </source>
</evidence>
<dbReference type="EMBL" id="CGIH01000050">
    <property type="protein sequence ID" value="CFY06917.1"/>
    <property type="molecule type" value="Genomic_DNA"/>
</dbReference>
<evidence type="ECO:0000313" key="4">
    <source>
        <dbReference type="Proteomes" id="UP000045545"/>
    </source>
</evidence>
<dbReference type="Gene3D" id="3.40.50.1400">
    <property type="match status" value="1"/>
</dbReference>
<dbReference type="AlphaFoldDB" id="A0A0E4C9P6"/>
<dbReference type="InterPro" id="IPR002762">
    <property type="entry name" value="CbiX-like"/>
</dbReference>
<evidence type="ECO:0000313" key="3">
    <source>
        <dbReference type="EMBL" id="CFY06917.1"/>
    </source>
</evidence>
<keyword evidence="4" id="KW-1185">Reference proteome</keyword>
<dbReference type="OrthoDB" id="9797895at2"/>
<dbReference type="GO" id="GO:0046872">
    <property type="term" value="F:metal ion binding"/>
    <property type="evidence" value="ECO:0007669"/>
    <property type="project" value="UniProtKB-KW"/>
</dbReference>
<dbReference type="GO" id="GO:0016829">
    <property type="term" value="F:lyase activity"/>
    <property type="evidence" value="ECO:0007669"/>
    <property type="project" value="UniProtKB-KW"/>
</dbReference>
<organism evidence="3 4">
    <name type="scientific">Syntrophomonas zehnderi OL-4</name>
    <dbReference type="NCBI Taxonomy" id="690567"/>
    <lineage>
        <taxon>Bacteria</taxon>
        <taxon>Bacillati</taxon>
        <taxon>Bacillota</taxon>
        <taxon>Clostridia</taxon>
        <taxon>Eubacteriales</taxon>
        <taxon>Syntrophomonadaceae</taxon>
        <taxon>Syntrophomonas</taxon>
    </lineage>
</organism>
<keyword evidence="2" id="KW-0456">Lyase</keyword>
<accession>A0A0E4C9P6</accession>
<reference evidence="3 4" key="1">
    <citation type="submission" date="2015-03" db="EMBL/GenBank/DDBJ databases">
        <authorList>
            <person name="Murphy D."/>
        </authorList>
    </citation>
    <scope>NUCLEOTIDE SEQUENCE [LARGE SCALE GENOMIC DNA]</scope>
    <source>
        <strain evidence="3 4">OL-4</strain>
    </source>
</reference>
<dbReference type="RefSeq" id="WP_046499891.1">
    <property type="nucleotide sequence ID" value="NZ_CGIH01000050.1"/>
</dbReference>
<dbReference type="Pfam" id="PF01903">
    <property type="entry name" value="CbiX"/>
    <property type="match status" value="1"/>
</dbReference>
<sequence>MAEGVILLGHGSRRAEANEEIRQISRMVADLNPGLYETAFLSFCSPNLAEAVVKLKQAGAVKIIITPIFLANGNHIALDIPEEIEGLKSDFPDVEFLVADHIGPDPGVAEIVKERIVQARAKMSAKAV</sequence>
<dbReference type="InterPro" id="IPR050963">
    <property type="entry name" value="Sirohydro_Cobaltochel/CbiX"/>
</dbReference>
<gene>
    <name evidence="3" type="ORF">2641</name>
</gene>
<dbReference type="SUPFAM" id="SSF53800">
    <property type="entry name" value="Chelatase"/>
    <property type="match status" value="1"/>
</dbReference>
<name>A0A0E4C9P6_9FIRM</name>
<evidence type="ECO:0000256" key="2">
    <source>
        <dbReference type="ARBA" id="ARBA00023239"/>
    </source>
</evidence>
<keyword evidence="1" id="KW-0479">Metal-binding</keyword>
<dbReference type="Proteomes" id="UP000045545">
    <property type="component" value="Unassembled WGS sequence"/>
</dbReference>